<organism evidence="4 5">
    <name type="scientific">Chrysophaeum taylorii</name>
    <dbReference type="NCBI Taxonomy" id="2483200"/>
    <lineage>
        <taxon>Eukaryota</taxon>
        <taxon>Sar</taxon>
        <taxon>Stramenopiles</taxon>
        <taxon>Ochrophyta</taxon>
        <taxon>Pelagophyceae</taxon>
        <taxon>Pelagomonadales</taxon>
        <taxon>Pelagomonadaceae</taxon>
        <taxon>Chrysophaeum</taxon>
    </lineage>
</organism>
<evidence type="ECO:0000256" key="2">
    <source>
        <dbReference type="SAM" id="MobiDB-lite"/>
    </source>
</evidence>
<dbReference type="GO" id="GO:0003341">
    <property type="term" value="P:cilium movement"/>
    <property type="evidence" value="ECO:0007669"/>
    <property type="project" value="TreeGrafter"/>
</dbReference>
<dbReference type="PANTHER" id="PTHR46492">
    <property type="entry name" value="DYNEIN ASSEMBLY FACTOR 4, AXONEMAL"/>
    <property type="match status" value="1"/>
</dbReference>
<dbReference type="Gene3D" id="2.60.40.790">
    <property type="match status" value="1"/>
</dbReference>
<sequence length="494" mass="54214">MVLTGEYTWKETEGSVQVSVLLRGVSPKAVDVYAADVYVKISYPPCLIELDLFGEIRDLEVTAKIKKGQLTLVLPKVEPGVWGQLCVEADKAEVMKHRAVARERRQKRESDVSEKSKARKHEDQRQAVRTQMKLDEQELSAIEDRKAQEKREAEARAYQVLGRLEVTASQKRAEVPAAVPREERRDEDSLVEDDDDDDEPPALTTTSTAEKEEVTAPVLPEPRSSSKVSVAHTPRVFPTPMRESKLGDEHEWIVKHRAHLHKNAMLTLGNDGRGIEDADPTWLKARGDDRWRNGDYRSAVQAYSAALELDETAIPCLANRAAAHLKLADFAACLADCDAALASRHPRALEPKLRARRAAARCGLGDYARAVDDLEAAAAAAASAAPEDADALRRDTAKVRALRDASAFKNEADAHLAAGDAQKAEHAYARALESEPTFVSALSNRAAARLALANFRGAVQDATDALKVFERDDSTAVSGPLCVRSAGDVRPFFF</sequence>
<dbReference type="Proteomes" id="UP001230188">
    <property type="component" value="Unassembled WGS sequence"/>
</dbReference>
<dbReference type="AlphaFoldDB" id="A0AAD7UGT9"/>
<dbReference type="GO" id="GO:0036158">
    <property type="term" value="P:outer dynein arm assembly"/>
    <property type="evidence" value="ECO:0007669"/>
    <property type="project" value="TreeGrafter"/>
</dbReference>
<gene>
    <name evidence="4" type="ORF">CTAYLR_003337</name>
</gene>
<feature type="region of interest" description="Disordered" evidence="2">
    <location>
        <begin position="101"/>
        <end position="140"/>
    </location>
</feature>
<dbReference type="SUPFAM" id="SSF49764">
    <property type="entry name" value="HSP20-like chaperones"/>
    <property type="match status" value="1"/>
</dbReference>
<dbReference type="InterPro" id="IPR019734">
    <property type="entry name" value="TPR_rpt"/>
</dbReference>
<dbReference type="PROSITE" id="PS51203">
    <property type="entry name" value="CS"/>
    <property type="match status" value="1"/>
</dbReference>
<evidence type="ECO:0000259" key="3">
    <source>
        <dbReference type="PROSITE" id="PS51203"/>
    </source>
</evidence>
<evidence type="ECO:0000313" key="5">
    <source>
        <dbReference type="Proteomes" id="UP001230188"/>
    </source>
</evidence>
<reference evidence="4" key="1">
    <citation type="submission" date="2023-01" db="EMBL/GenBank/DDBJ databases">
        <title>Metagenome sequencing of chrysophaentin producing Chrysophaeum taylorii.</title>
        <authorList>
            <person name="Davison J."/>
            <person name="Bewley C."/>
        </authorList>
    </citation>
    <scope>NUCLEOTIDE SEQUENCE</scope>
    <source>
        <strain evidence="4">NIES-1699</strain>
    </source>
</reference>
<dbReference type="Pfam" id="PF04969">
    <property type="entry name" value="CS"/>
    <property type="match status" value="1"/>
</dbReference>
<dbReference type="InterPro" id="IPR008978">
    <property type="entry name" value="HSP20-like_chaperone"/>
</dbReference>
<dbReference type="EMBL" id="JAQMWT010000341">
    <property type="protein sequence ID" value="KAJ8603999.1"/>
    <property type="molecule type" value="Genomic_DNA"/>
</dbReference>
<keyword evidence="1" id="KW-0802">TPR repeat</keyword>
<dbReference type="SUPFAM" id="SSF48452">
    <property type="entry name" value="TPR-like"/>
    <property type="match status" value="2"/>
</dbReference>
<dbReference type="PROSITE" id="PS50005">
    <property type="entry name" value="TPR"/>
    <property type="match status" value="1"/>
</dbReference>
<keyword evidence="5" id="KW-1185">Reference proteome</keyword>
<evidence type="ECO:0000256" key="1">
    <source>
        <dbReference type="PROSITE-ProRule" id="PRU00339"/>
    </source>
</evidence>
<dbReference type="SMART" id="SM00028">
    <property type="entry name" value="TPR"/>
    <property type="match status" value="5"/>
</dbReference>
<accession>A0AAD7UGT9</accession>
<evidence type="ECO:0000313" key="4">
    <source>
        <dbReference type="EMBL" id="KAJ8603999.1"/>
    </source>
</evidence>
<dbReference type="GO" id="GO:0036159">
    <property type="term" value="P:inner dynein arm assembly"/>
    <property type="evidence" value="ECO:0007669"/>
    <property type="project" value="TreeGrafter"/>
</dbReference>
<comment type="caution">
    <text evidence="4">The sequence shown here is derived from an EMBL/GenBank/DDBJ whole genome shotgun (WGS) entry which is preliminary data.</text>
</comment>
<dbReference type="InterPro" id="IPR007052">
    <property type="entry name" value="CS_dom"/>
</dbReference>
<feature type="region of interest" description="Disordered" evidence="2">
    <location>
        <begin position="170"/>
        <end position="231"/>
    </location>
</feature>
<dbReference type="Gene3D" id="1.25.40.10">
    <property type="entry name" value="Tetratricopeptide repeat domain"/>
    <property type="match status" value="2"/>
</dbReference>
<feature type="compositionally biased region" description="Acidic residues" evidence="2">
    <location>
        <begin position="189"/>
        <end position="200"/>
    </location>
</feature>
<feature type="domain" description="CS" evidence="3">
    <location>
        <begin position="2"/>
        <end position="86"/>
    </location>
</feature>
<dbReference type="InterPro" id="IPR011990">
    <property type="entry name" value="TPR-like_helical_dom_sf"/>
</dbReference>
<feature type="repeat" description="TPR" evidence="1">
    <location>
        <begin position="405"/>
        <end position="438"/>
    </location>
</feature>
<name>A0AAD7UGT9_9STRA</name>
<dbReference type="PANTHER" id="PTHR46492:SF1">
    <property type="entry name" value="DYNEIN AXONEMAL ASSEMBLY FACTOR 4"/>
    <property type="match status" value="1"/>
</dbReference>
<dbReference type="InterPro" id="IPR052004">
    <property type="entry name" value="Dynein_assembly_factor_4"/>
</dbReference>
<protein>
    <recommendedName>
        <fullName evidence="3">CS domain-containing protein</fullName>
    </recommendedName>
</protein>
<proteinExistence type="predicted"/>